<dbReference type="InterPro" id="IPR001509">
    <property type="entry name" value="Epimerase_deHydtase"/>
</dbReference>
<evidence type="ECO:0000259" key="1">
    <source>
        <dbReference type="Pfam" id="PF01370"/>
    </source>
</evidence>
<dbReference type="PANTHER" id="PTHR12126:SF11">
    <property type="entry name" value="NADH DEHYDROGENASE [UBIQUINONE] 1 ALPHA SUBCOMPLEX SUBUNIT 9, MITOCHONDRIAL"/>
    <property type="match status" value="1"/>
</dbReference>
<dbReference type="PANTHER" id="PTHR12126">
    <property type="entry name" value="NADH-UBIQUINONE OXIDOREDUCTASE 39 KDA SUBUNIT-RELATED"/>
    <property type="match status" value="1"/>
</dbReference>
<accession>A0ABM8HQS4</accession>
<dbReference type="RefSeq" id="WP_221251624.1">
    <property type="nucleotide sequence ID" value="NZ_AP024355.1"/>
</dbReference>
<proteinExistence type="predicted"/>
<dbReference type="InterPro" id="IPR051207">
    <property type="entry name" value="ComplexI_NDUFA9_subunit"/>
</dbReference>
<dbReference type="InterPro" id="IPR036291">
    <property type="entry name" value="NAD(P)-bd_dom_sf"/>
</dbReference>
<gene>
    <name evidence="2" type="ORF">DESUT3_12810</name>
</gene>
<dbReference type="Pfam" id="PF01370">
    <property type="entry name" value="Epimerase"/>
    <property type="match status" value="1"/>
</dbReference>
<reference evidence="2 3" key="2">
    <citation type="journal article" date="2021" name="Int. J. Syst. Evol. Microbiol.">
        <title>Isolation and Polyphasic Characterization of Desulfuromonas versatilis sp. Nov., an Electrogenic Bacteria Capable of Versatile Metabolism Isolated from a Graphene Oxide-Reducing Enrichment Culture.</title>
        <authorList>
            <person name="Xie L."/>
            <person name="Yoshida N."/>
            <person name="Ishii S."/>
            <person name="Meng L."/>
        </authorList>
    </citation>
    <scope>NUCLEOTIDE SEQUENCE [LARGE SCALE GENOMIC DNA]</scope>
    <source>
        <strain evidence="2 3">NIT-T3</strain>
    </source>
</reference>
<organism evidence="2 3">
    <name type="scientific">Desulfuromonas versatilis</name>
    <dbReference type="NCBI Taxonomy" id="2802975"/>
    <lineage>
        <taxon>Bacteria</taxon>
        <taxon>Pseudomonadati</taxon>
        <taxon>Thermodesulfobacteriota</taxon>
        <taxon>Desulfuromonadia</taxon>
        <taxon>Desulfuromonadales</taxon>
        <taxon>Desulfuromonadaceae</taxon>
        <taxon>Desulfuromonas</taxon>
    </lineage>
</organism>
<sequence>MRRNHRVLVTGATGFIGRRLVAALHERGYQVHGLSRQQGNTSAGVSRWHRGDLLDRDSLEEALAGIDSAYYLVHSLGASRTRYPALDRRAAENFVAAGERAGLRRAIYLGGLGEPDQGLSKHLSSRAEVGALLQQASFPVTVLRAAVIIGAGGASFEIIRSLVRRLPLMLIPMSIDTPCQPIAVADVIRYLAECLEREETVGQTFDICGPEVLSYHQMLERFAKVSGQTNLYLPIPLVSPRMFAWAVGLASSVKPSIAVPLIEGLKNQVVCRDTRLRQLIPFELTPFEEGVRAALAETIS</sequence>
<dbReference type="Gene3D" id="3.40.50.720">
    <property type="entry name" value="NAD(P)-binding Rossmann-like Domain"/>
    <property type="match status" value="1"/>
</dbReference>
<name>A0ABM8HQS4_9BACT</name>
<protein>
    <submittedName>
        <fullName evidence="2">NADH-binding protein</fullName>
    </submittedName>
</protein>
<reference evidence="2 3" key="1">
    <citation type="journal article" date="2016" name="C (Basel)">
        <title>Selective Growth of and Electricity Production by Marine Exoelectrogenic Bacteria in Self-Aggregated Hydrogel of Microbially Reduced Graphene Oxide.</title>
        <authorList>
            <person name="Yoshida N."/>
            <person name="Goto Y."/>
            <person name="Miyata Y."/>
        </authorList>
    </citation>
    <scope>NUCLEOTIDE SEQUENCE [LARGE SCALE GENOMIC DNA]</scope>
    <source>
        <strain evidence="2 3">NIT-T3</strain>
    </source>
</reference>
<evidence type="ECO:0000313" key="2">
    <source>
        <dbReference type="EMBL" id="BCR04212.1"/>
    </source>
</evidence>
<keyword evidence="3" id="KW-1185">Reference proteome</keyword>
<dbReference type="SUPFAM" id="SSF51735">
    <property type="entry name" value="NAD(P)-binding Rossmann-fold domains"/>
    <property type="match status" value="1"/>
</dbReference>
<feature type="domain" description="NAD-dependent epimerase/dehydratase" evidence="1">
    <location>
        <begin position="7"/>
        <end position="109"/>
    </location>
</feature>
<dbReference type="Proteomes" id="UP001319827">
    <property type="component" value="Chromosome"/>
</dbReference>
<dbReference type="EMBL" id="AP024355">
    <property type="protein sequence ID" value="BCR04212.1"/>
    <property type="molecule type" value="Genomic_DNA"/>
</dbReference>
<evidence type="ECO:0000313" key="3">
    <source>
        <dbReference type="Proteomes" id="UP001319827"/>
    </source>
</evidence>